<dbReference type="STRING" id="1121448.DGI_2397"/>
<organism evidence="1 2">
    <name type="scientific">Megalodesulfovibrio gigas (strain ATCC 19364 / DSM 1382 / NCIMB 9332 / VKM B-1759)</name>
    <name type="common">Desulfovibrio gigas</name>
    <dbReference type="NCBI Taxonomy" id="1121448"/>
    <lineage>
        <taxon>Bacteria</taxon>
        <taxon>Pseudomonadati</taxon>
        <taxon>Thermodesulfobacteriota</taxon>
        <taxon>Desulfovibrionia</taxon>
        <taxon>Desulfovibrionales</taxon>
        <taxon>Desulfovibrionaceae</taxon>
        <taxon>Megalodesulfovibrio</taxon>
    </lineage>
</organism>
<protein>
    <submittedName>
        <fullName evidence="1">Putative sulfate transport protein CysZ</fullName>
    </submittedName>
</protein>
<name>T2GDF6_MEGG1</name>
<dbReference type="PATRIC" id="fig|1121448.10.peg.2350"/>
<gene>
    <name evidence="1" type="ORF">DGI_2397</name>
</gene>
<dbReference type="EMBL" id="CP006585">
    <property type="protein sequence ID" value="AGW14146.1"/>
    <property type="molecule type" value="Genomic_DNA"/>
</dbReference>
<dbReference type="OrthoDB" id="7554786at2"/>
<dbReference type="Pfam" id="PF11363">
    <property type="entry name" value="DUF3164"/>
    <property type="match status" value="1"/>
</dbReference>
<keyword evidence="2" id="KW-1185">Reference proteome</keyword>
<accession>T2GDF6</accession>
<dbReference type="RefSeq" id="WP_021761127.1">
    <property type="nucleotide sequence ID" value="NC_022444.1"/>
</dbReference>
<dbReference type="AlphaFoldDB" id="T2GDF6"/>
<sequence length="205" mass="23017">MTTAVDVPPGYMRDALGRLVPESIVSDKDKMEDELVRELVSKALAVQESIKEFRSYAFQNVDAFIALVADKFGATIGGRKGNAQLDTFDRELRIQVQVSERVAFGEEIEAARALIEECLQDWTKGSPDELKALIQDAFQKDKAGALNAVRILSLRNLDIKEPRWIKAMQAINEALQVSSSKRLIRLYRRNAEGRYDPVTLDMSSL</sequence>
<dbReference type="HOGENOM" id="CLU_086570_1_0_7"/>
<dbReference type="InterPro" id="IPR021505">
    <property type="entry name" value="Phage_B3_Orf6"/>
</dbReference>
<dbReference type="KEGG" id="dgg:DGI_2397"/>
<evidence type="ECO:0000313" key="2">
    <source>
        <dbReference type="Proteomes" id="UP000016587"/>
    </source>
</evidence>
<dbReference type="Proteomes" id="UP000016587">
    <property type="component" value="Chromosome"/>
</dbReference>
<reference evidence="2" key="2">
    <citation type="submission" date="2013-07" db="EMBL/GenBank/DDBJ databases">
        <authorList>
            <person name="Morais-Silva F.O."/>
            <person name="Rezende A.M."/>
            <person name="Pimentel C."/>
            <person name="Resende D.M."/>
            <person name="Santos C.I."/>
            <person name="Clemente C."/>
            <person name="de Oliveira L.M."/>
            <person name="da Silva S.M."/>
            <person name="Costa D.A."/>
            <person name="Varela-Raposo A."/>
            <person name="Horacio E.C.A."/>
            <person name="Matos M."/>
            <person name="Flores O."/>
            <person name="Ruiz J.C."/>
            <person name="Rodrigues-Pousada C."/>
        </authorList>
    </citation>
    <scope>NUCLEOTIDE SEQUENCE [LARGE SCALE GENOMIC DNA]</scope>
    <source>
        <strain evidence="2">ATCC 19364 / DSM 1382 / NCIMB 9332 / VKM B-1759</strain>
    </source>
</reference>
<evidence type="ECO:0000313" key="1">
    <source>
        <dbReference type="EMBL" id="AGW14146.1"/>
    </source>
</evidence>
<proteinExistence type="predicted"/>
<reference evidence="1 2" key="1">
    <citation type="journal article" date="2013" name="J. Bacteriol.">
        <title>Roles of HynAB and Ech, the only two hydrogenases found in the model sulfate reducer Desulfovibrio gigas.</title>
        <authorList>
            <person name="Morais-Silva F.O."/>
            <person name="Santos C.I."/>
            <person name="Rodrigues R."/>
            <person name="Pereira I.A."/>
            <person name="Rodrigues-Pousada C."/>
        </authorList>
    </citation>
    <scope>NUCLEOTIDE SEQUENCE [LARGE SCALE GENOMIC DNA]</scope>
    <source>
        <strain evidence="2">ATCC 19364 / DSM 1382 / NCIMB 9332 / VKM B-1759</strain>
    </source>
</reference>
<dbReference type="eggNOG" id="ENOG502ZBJ1">
    <property type="taxonomic scope" value="Bacteria"/>
</dbReference>